<dbReference type="EMBL" id="DYDO01000005">
    <property type="protein sequence ID" value="DBA24098.1"/>
    <property type="molecule type" value="Genomic_DNA"/>
</dbReference>
<evidence type="ECO:0000256" key="11">
    <source>
        <dbReference type="ARBA" id="ARBA00022475"/>
    </source>
</evidence>
<comment type="similarity">
    <text evidence="8">Belongs to the LAPTM4/LAPTM5 transporter family.</text>
</comment>
<organism evidence="23 24">
    <name type="scientific">Pyxicephalus adspersus</name>
    <name type="common">African bullfrog</name>
    <dbReference type="NCBI Taxonomy" id="30357"/>
    <lineage>
        <taxon>Eukaryota</taxon>
        <taxon>Metazoa</taxon>
        <taxon>Chordata</taxon>
        <taxon>Craniata</taxon>
        <taxon>Vertebrata</taxon>
        <taxon>Euteleostomi</taxon>
        <taxon>Amphibia</taxon>
        <taxon>Batrachia</taxon>
        <taxon>Anura</taxon>
        <taxon>Neobatrachia</taxon>
        <taxon>Ranoidea</taxon>
        <taxon>Pyxicephalidae</taxon>
        <taxon>Pyxicephalinae</taxon>
        <taxon>Pyxicephalus</taxon>
    </lineage>
</organism>
<name>A0AAV3APR8_PYXAD</name>
<evidence type="ECO:0000256" key="8">
    <source>
        <dbReference type="ARBA" id="ARBA00010076"/>
    </source>
</evidence>
<keyword evidence="16 22" id="KW-0472">Membrane</keyword>
<dbReference type="InterPro" id="IPR004687">
    <property type="entry name" value="LAPTM4/5"/>
</dbReference>
<evidence type="ECO:0000256" key="20">
    <source>
        <dbReference type="ARBA" id="ARBA00046444"/>
    </source>
</evidence>
<keyword evidence="10" id="KW-0813">Transport</keyword>
<evidence type="ECO:0000256" key="16">
    <source>
        <dbReference type="ARBA" id="ARBA00023136"/>
    </source>
</evidence>
<evidence type="ECO:0000256" key="7">
    <source>
        <dbReference type="ARBA" id="ARBA00004656"/>
    </source>
</evidence>
<keyword evidence="18" id="KW-0966">Cell projection</keyword>
<sequence>MKMYSPWARFYSNSCCLCCHVRTGTIILGVWYLIINSLVLLILLSALADPDLYHLPSNDIKNEFYYMDEASNFPYKEEILSVNPTCLVVIILCFMSIILAFKAYLISCVWNCYRYINSRNSSDVLVYVTTNDTTVLLPQYEDSGSGTSKEPPPPYMSA</sequence>
<dbReference type="AlphaFoldDB" id="A0AAV3APR8"/>
<comment type="function">
    <text evidence="19">Required for optimal lysosomal function. Blocks EGF-stimulated EGFR intraluminal sorting and degradation. Conversely by binding with the phosphatidylinositol 4,5-bisphosphate, regulates its PIP5K1C interaction, inhibits HGS ubiquitination and relieves LAPTM4B inhibition of EGFR degradation. Recruits SLC3A2 and SLC7A5 (the Leu transporter) to the lysosome, promoting entry of leucine and other essential amino acid (EAA) into the lysosome, stimulating activation of proton-transporting vacuolar (V)-ATPase protein pump (V-ATPase) and hence mTORC1 activation. Plays a role as negative regulator of TGFB1 production in regulatory T cells. Binds ceramide and facilitates its exit from late endosome in order to control cell death pathways.</text>
</comment>
<evidence type="ECO:0000256" key="19">
    <source>
        <dbReference type="ARBA" id="ARBA00045893"/>
    </source>
</evidence>
<evidence type="ECO:0000256" key="2">
    <source>
        <dbReference type="ARBA" id="ARBA00004236"/>
    </source>
</evidence>
<evidence type="ECO:0000256" key="13">
    <source>
        <dbReference type="ARBA" id="ARBA00022753"/>
    </source>
</evidence>
<protein>
    <recommendedName>
        <fullName evidence="9">Lysosomal-associated transmembrane protein 4B</fullName>
    </recommendedName>
</protein>
<comment type="caution">
    <text evidence="23">The sequence shown here is derived from an EMBL/GenBank/DDBJ whole genome shotgun (WGS) entry which is preliminary data.</text>
</comment>
<evidence type="ECO:0000256" key="4">
    <source>
        <dbReference type="ARBA" id="ARBA00004333"/>
    </source>
</evidence>
<evidence type="ECO:0000256" key="17">
    <source>
        <dbReference type="ARBA" id="ARBA00023228"/>
    </source>
</evidence>
<evidence type="ECO:0000256" key="14">
    <source>
        <dbReference type="ARBA" id="ARBA00022843"/>
    </source>
</evidence>
<comment type="subcellular location">
    <subcellularLocation>
        <location evidence="2">Cell membrane</location>
    </subcellularLocation>
    <subcellularLocation>
        <location evidence="3">Cell projection</location>
    </subcellularLocation>
    <subcellularLocation>
        <location evidence="1">Endomembrane system</location>
        <topology evidence="1">Multi-pass membrane protein</topology>
    </subcellularLocation>
    <subcellularLocation>
        <location evidence="5">Endosome</location>
        <location evidence="5">Multivesicular body lumen</location>
    </subcellularLocation>
    <subcellularLocation>
        <location evidence="4">Endosome</location>
        <location evidence="4">Multivesicular body membrane</location>
    </subcellularLocation>
    <subcellularLocation>
        <location evidence="6">Late endosome membrane</location>
    </subcellularLocation>
    <subcellularLocation>
        <location evidence="7">Lysosome membrane</location>
    </subcellularLocation>
</comment>
<feature type="compositionally biased region" description="Polar residues" evidence="21">
    <location>
        <begin position="138"/>
        <end position="148"/>
    </location>
</feature>
<dbReference type="GO" id="GO:0032585">
    <property type="term" value="C:multivesicular body membrane"/>
    <property type="evidence" value="ECO:0007669"/>
    <property type="project" value="UniProtKB-SubCell"/>
</dbReference>
<dbReference type="GO" id="GO:0005886">
    <property type="term" value="C:plasma membrane"/>
    <property type="evidence" value="ECO:0007669"/>
    <property type="project" value="UniProtKB-SubCell"/>
</dbReference>
<feature type="transmembrane region" description="Helical" evidence="22">
    <location>
        <begin position="30"/>
        <end position="48"/>
    </location>
</feature>
<feature type="region of interest" description="Disordered" evidence="21">
    <location>
        <begin position="138"/>
        <end position="158"/>
    </location>
</feature>
<evidence type="ECO:0000313" key="24">
    <source>
        <dbReference type="Proteomes" id="UP001181693"/>
    </source>
</evidence>
<keyword evidence="12 22" id="KW-0812">Transmembrane</keyword>
<keyword evidence="24" id="KW-1185">Reference proteome</keyword>
<reference evidence="23" key="1">
    <citation type="thesis" date="2020" institute="ProQuest LLC" country="789 East Eisenhower Parkway, Ann Arbor, MI, USA">
        <title>Comparative Genomics and Chromosome Evolution.</title>
        <authorList>
            <person name="Mudd A.B."/>
        </authorList>
    </citation>
    <scope>NUCLEOTIDE SEQUENCE</scope>
    <source>
        <strain evidence="23">1538</strain>
        <tissue evidence="23">Blood</tissue>
    </source>
</reference>
<keyword evidence="11" id="KW-1003">Cell membrane</keyword>
<keyword evidence="17" id="KW-0458">Lysosome</keyword>
<evidence type="ECO:0000256" key="18">
    <source>
        <dbReference type="ARBA" id="ARBA00023273"/>
    </source>
</evidence>
<evidence type="ECO:0000313" key="23">
    <source>
        <dbReference type="EMBL" id="DBA24098.1"/>
    </source>
</evidence>
<keyword evidence="14" id="KW-0832">Ubl conjugation</keyword>
<evidence type="ECO:0000256" key="22">
    <source>
        <dbReference type="SAM" id="Phobius"/>
    </source>
</evidence>
<evidence type="ECO:0000256" key="3">
    <source>
        <dbReference type="ARBA" id="ARBA00004316"/>
    </source>
</evidence>
<dbReference type="Pfam" id="PF03821">
    <property type="entry name" value="Mtp"/>
    <property type="match status" value="1"/>
</dbReference>
<comment type="subunit">
    <text evidence="20">Homooligomer; upon reaching the lysosomes. Interacts with MCOLN1. Interacts with NEDD4; may play a role in the lysosomal sorting of LAPTM4B; enhances HGS association with NEDD4; mediates inhibition of EGFR degradation. Interacts with PIP5K1C; promotes SNX5 association with LAPTM4B; kinase activity of PIP5K1C is required; interaction is regulated by phosphatidylinositol 4,5-bisphosphate generated by PIP5K1C. Interacts with HGS; promotes HGS ubiquitination. Interacts with SNX5. Interacts with SLC3A2 and SLC7A5; recruits SLC3A2 and SLC7A5 to lysosomes to promote leucine uptake into these organelles and is required for mTORC1 activation. Interacts with LRRC32; decreases TGFB1 production in regulatory T cells. Interacts with BECN1; competes with EGFR for LAPTM4B binding; regulates EGFR activity. Interacts with EGFR; positively correlates with EGFR activation.</text>
</comment>
<evidence type="ECO:0000256" key="9">
    <source>
        <dbReference type="ARBA" id="ARBA00018954"/>
    </source>
</evidence>
<evidence type="ECO:0000256" key="1">
    <source>
        <dbReference type="ARBA" id="ARBA00004127"/>
    </source>
</evidence>
<evidence type="ECO:0000256" key="15">
    <source>
        <dbReference type="ARBA" id="ARBA00022989"/>
    </source>
</evidence>
<evidence type="ECO:0000256" key="21">
    <source>
        <dbReference type="SAM" id="MobiDB-lite"/>
    </source>
</evidence>
<proteinExistence type="inferred from homology"/>
<feature type="transmembrane region" description="Helical" evidence="22">
    <location>
        <begin position="87"/>
        <end position="113"/>
    </location>
</feature>
<dbReference type="GO" id="GO:0042995">
    <property type="term" value="C:cell projection"/>
    <property type="evidence" value="ECO:0007669"/>
    <property type="project" value="UniProtKB-SubCell"/>
</dbReference>
<evidence type="ECO:0000256" key="10">
    <source>
        <dbReference type="ARBA" id="ARBA00022448"/>
    </source>
</evidence>
<dbReference type="InterPro" id="IPR051115">
    <property type="entry name" value="LAPTM_transporter"/>
</dbReference>
<dbReference type="Proteomes" id="UP001181693">
    <property type="component" value="Unassembled WGS sequence"/>
</dbReference>
<evidence type="ECO:0000256" key="12">
    <source>
        <dbReference type="ARBA" id="ARBA00022692"/>
    </source>
</evidence>
<dbReference type="PANTHER" id="PTHR12479">
    <property type="entry name" value="LYSOSOMAL-ASSOCIATED TRANSMEMBRANE PROTEIN"/>
    <property type="match status" value="1"/>
</dbReference>
<evidence type="ECO:0000256" key="6">
    <source>
        <dbReference type="ARBA" id="ARBA00004414"/>
    </source>
</evidence>
<dbReference type="GO" id="GO:0005765">
    <property type="term" value="C:lysosomal membrane"/>
    <property type="evidence" value="ECO:0007669"/>
    <property type="project" value="UniProtKB-SubCell"/>
</dbReference>
<dbReference type="PANTHER" id="PTHR12479:SF6">
    <property type="entry name" value="LYSOSOMAL-ASSOCIATED TRANSMEMBRANE PROTEIN 4B"/>
    <property type="match status" value="1"/>
</dbReference>
<evidence type="ECO:0000256" key="5">
    <source>
        <dbReference type="ARBA" id="ARBA00004356"/>
    </source>
</evidence>
<keyword evidence="15 22" id="KW-1133">Transmembrane helix</keyword>
<gene>
    <name evidence="23" type="ORF">GDO54_011799</name>
</gene>
<keyword evidence="13" id="KW-0967">Endosome</keyword>
<accession>A0AAV3APR8</accession>